<proteinExistence type="predicted"/>
<reference evidence="1" key="1">
    <citation type="submission" date="2019-03" db="EMBL/GenBank/DDBJ databases">
        <title>WGS assembly of Setaria viridis.</title>
        <authorList>
            <person name="Huang P."/>
            <person name="Jenkins J."/>
            <person name="Grimwood J."/>
            <person name="Barry K."/>
            <person name="Healey A."/>
            <person name="Mamidi S."/>
            <person name="Sreedasyam A."/>
            <person name="Shu S."/>
            <person name="Feldman M."/>
            <person name="Wu J."/>
            <person name="Yu Y."/>
            <person name="Chen C."/>
            <person name="Johnson J."/>
            <person name="Rokhsar D."/>
            <person name="Baxter I."/>
            <person name="Schmutz J."/>
            <person name="Brutnell T."/>
            <person name="Kellogg E."/>
        </authorList>
    </citation>
    <scope>NUCLEOTIDE SEQUENCE [LARGE SCALE GENOMIC DNA]</scope>
</reference>
<sequence length="70" mass="7273">MLATDLGCRRGCNLSCAARAAPPLQSWNGLVDSGGRTNADWMSGSCNESAALSARGRGVAMHLRTAPTRP</sequence>
<organism evidence="1 2">
    <name type="scientific">Setaria viridis</name>
    <name type="common">Green bristlegrass</name>
    <name type="synonym">Setaria italica subsp. viridis</name>
    <dbReference type="NCBI Taxonomy" id="4556"/>
    <lineage>
        <taxon>Eukaryota</taxon>
        <taxon>Viridiplantae</taxon>
        <taxon>Streptophyta</taxon>
        <taxon>Embryophyta</taxon>
        <taxon>Tracheophyta</taxon>
        <taxon>Spermatophyta</taxon>
        <taxon>Magnoliopsida</taxon>
        <taxon>Liliopsida</taxon>
        <taxon>Poales</taxon>
        <taxon>Poaceae</taxon>
        <taxon>PACMAD clade</taxon>
        <taxon>Panicoideae</taxon>
        <taxon>Panicodae</taxon>
        <taxon>Paniceae</taxon>
        <taxon>Cenchrinae</taxon>
        <taxon>Setaria</taxon>
    </lineage>
</organism>
<protein>
    <submittedName>
        <fullName evidence="1">Uncharacterized protein</fullName>
    </submittedName>
</protein>
<accession>A0A4U6UYR2</accession>
<dbReference type="AlphaFoldDB" id="A0A4U6UYR2"/>
<evidence type="ECO:0000313" key="1">
    <source>
        <dbReference type="EMBL" id="TKW21830.1"/>
    </source>
</evidence>
<gene>
    <name evidence="1" type="ORF">SEVIR_4G147000v2</name>
</gene>
<evidence type="ECO:0000313" key="2">
    <source>
        <dbReference type="Proteomes" id="UP000298652"/>
    </source>
</evidence>
<dbReference type="Gramene" id="TKW21830">
    <property type="protein sequence ID" value="TKW21830"/>
    <property type="gene ID" value="SEVIR_4G147000v2"/>
</dbReference>
<dbReference type="EMBL" id="CM016555">
    <property type="protein sequence ID" value="TKW21830.1"/>
    <property type="molecule type" value="Genomic_DNA"/>
</dbReference>
<dbReference type="Proteomes" id="UP000298652">
    <property type="component" value="Chromosome 4"/>
</dbReference>
<keyword evidence="2" id="KW-1185">Reference proteome</keyword>
<name>A0A4U6UYR2_SETVI</name>